<protein>
    <recommendedName>
        <fullName evidence="1">Glucosidase 2 subunit beta</fullName>
    </recommendedName>
</protein>
<dbReference type="GO" id="GO:0017177">
    <property type="term" value="C:glucosidase II complex"/>
    <property type="evidence" value="ECO:0007669"/>
    <property type="project" value="TreeGrafter"/>
</dbReference>
<name>A0A179GLU1_PURLI</name>
<evidence type="ECO:0000259" key="8">
    <source>
        <dbReference type="PROSITE" id="PS51914"/>
    </source>
</evidence>
<evidence type="ECO:0000256" key="1">
    <source>
        <dbReference type="ARBA" id="ARBA00022387"/>
    </source>
</evidence>
<dbReference type="InterPro" id="IPR009011">
    <property type="entry name" value="Man6P_isomerase_rcpt-bd_dom_sf"/>
</dbReference>
<dbReference type="PANTHER" id="PTHR12630">
    <property type="entry name" value="N-LINKED OLIGOSACCHARIDE PROCESSING"/>
    <property type="match status" value="1"/>
</dbReference>
<evidence type="ECO:0000313" key="9">
    <source>
        <dbReference type="EMBL" id="OAQ78854.1"/>
    </source>
</evidence>
<dbReference type="GO" id="GO:0006491">
    <property type="term" value="P:N-glycan processing"/>
    <property type="evidence" value="ECO:0007669"/>
    <property type="project" value="TreeGrafter"/>
</dbReference>
<evidence type="ECO:0000256" key="6">
    <source>
        <dbReference type="SAM" id="MobiDB-lite"/>
    </source>
</evidence>
<evidence type="ECO:0000256" key="7">
    <source>
        <dbReference type="SAM" id="SignalP"/>
    </source>
</evidence>
<accession>A0A179GLU1</accession>
<evidence type="ECO:0000256" key="2">
    <source>
        <dbReference type="ARBA" id="ARBA00022729"/>
    </source>
</evidence>
<dbReference type="InterPro" id="IPR044865">
    <property type="entry name" value="MRH_dom"/>
</dbReference>
<dbReference type="InterPro" id="IPR036607">
    <property type="entry name" value="PRKCSH"/>
</dbReference>
<dbReference type="PANTHER" id="PTHR12630:SF1">
    <property type="entry name" value="GLUCOSIDASE 2 SUBUNIT BETA"/>
    <property type="match status" value="1"/>
</dbReference>
<dbReference type="Pfam" id="PF13015">
    <property type="entry name" value="PRKCSH_1"/>
    <property type="match status" value="1"/>
</dbReference>
<dbReference type="Pfam" id="PF12999">
    <property type="entry name" value="PRKCSH-like"/>
    <property type="match status" value="2"/>
</dbReference>
<comment type="caution">
    <text evidence="9">The sequence shown here is derived from an EMBL/GenBank/DDBJ whole genome shotgun (WGS) entry which is preliminary data.</text>
</comment>
<evidence type="ECO:0000256" key="4">
    <source>
        <dbReference type="ARBA" id="ARBA00023157"/>
    </source>
</evidence>
<feature type="chain" id="PRO_5008102796" description="Glucosidase 2 subunit beta" evidence="7">
    <location>
        <begin position="19"/>
        <end position="564"/>
    </location>
</feature>
<organism evidence="9 10">
    <name type="scientific">Purpureocillium lilacinum</name>
    <name type="common">Paecilomyces lilacinus</name>
    <dbReference type="NCBI Taxonomy" id="33203"/>
    <lineage>
        <taxon>Eukaryota</taxon>
        <taxon>Fungi</taxon>
        <taxon>Dikarya</taxon>
        <taxon>Ascomycota</taxon>
        <taxon>Pezizomycotina</taxon>
        <taxon>Sordariomycetes</taxon>
        <taxon>Hypocreomycetidae</taxon>
        <taxon>Hypocreales</taxon>
        <taxon>Ophiocordycipitaceae</taxon>
        <taxon>Purpureocillium</taxon>
    </lineage>
</organism>
<sequence length="564" mass="62935">MQQPRSLVLLGAISSVTAAAAGSLPRGVGPECQSSYYVSKTEFTCVTDASIKLSWDRVNDNTCDCPDGSDEPGTAACAYLDPLSPQQPLPGSPSGSTSTKNALPGFWCVNKGHIGSYVPFVYVNDGVCDYDLCCDGSEEFAGVGGIKCENRCDEIGKEHRKLEEEKRKNMEKAEKKRKTMAKEAKELRRRVEVRLADHIDEIKELEAKKADLQKKLAAVELQEKGKVVRGEGGGGKLGVLVGVAKTRVNELRNTLDGVLQQRNHLRAQVDELETILRKFKEEYNPNFNDEGVKAAVKSFEDYSARQETDVKDQIPDSEIEEVLKEDSDTIGVNWKEFEELGDDTDIRKLYNFEAYLPTFLRNLIHDKVDSLRVWLIQNGMLADSAKPGSESHLVKAAREAVEAADRELNDKIRSRDDEQEDLKKDYGPEDIFRALKGKTVSIEAGEYTYELTWLERTSQNSKKGHGNTNMGNFVRIDREMADDEERLDGKSLGKGERMVMRYDNGQGCWNGPQRRTDVWLGCAEKEELWRVSEAEKCVYKMEVGTPAACEPAAAKAAHAGKDEL</sequence>
<keyword evidence="4" id="KW-1015">Disulfide bond</keyword>
<dbReference type="AlphaFoldDB" id="A0A179GLU1"/>
<feature type="signal peptide" evidence="7">
    <location>
        <begin position="1"/>
        <end position="18"/>
    </location>
</feature>
<keyword evidence="2 7" id="KW-0732">Signal</keyword>
<feature type="domain" description="MRH" evidence="8">
    <location>
        <begin position="420"/>
        <end position="551"/>
    </location>
</feature>
<evidence type="ECO:0000256" key="5">
    <source>
        <dbReference type="SAM" id="Coils"/>
    </source>
</evidence>
<gene>
    <name evidence="9" type="ORF">VFPBJ_06975</name>
</gene>
<dbReference type="SUPFAM" id="SSF50911">
    <property type="entry name" value="Mannose 6-phosphate receptor domain"/>
    <property type="match status" value="1"/>
</dbReference>
<dbReference type="InterPro" id="IPR039794">
    <property type="entry name" value="Gtb1-like"/>
</dbReference>
<feature type="coiled-coil region" evidence="5">
    <location>
        <begin position="394"/>
        <end position="421"/>
    </location>
</feature>
<dbReference type="Proteomes" id="UP000078240">
    <property type="component" value="Unassembled WGS sequence"/>
</dbReference>
<dbReference type="EMBL" id="LSBH01000005">
    <property type="protein sequence ID" value="OAQ78854.1"/>
    <property type="molecule type" value="Genomic_DNA"/>
</dbReference>
<feature type="coiled-coil region" evidence="5">
    <location>
        <begin position="248"/>
        <end position="282"/>
    </location>
</feature>
<keyword evidence="5" id="KW-0175">Coiled coil</keyword>
<dbReference type="Gene3D" id="2.70.130.10">
    <property type="entry name" value="Mannose-6-phosphate receptor binding domain"/>
    <property type="match status" value="1"/>
</dbReference>
<dbReference type="InterPro" id="IPR028146">
    <property type="entry name" value="PRKCSH_N"/>
</dbReference>
<dbReference type="PROSITE" id="PS51914">
    <property type="entry name" value="MRH"/>
    <property type="match status" value="1"/>
</dbReference>
<reference evidence="9 10" key="1">
    <citation type="submission" date="2016-01" db="EMBL/GenBank/DDBJ databases">
        <title>Biosynthesis of antibiotic leucinostatins and their inhibition on Phytophthora in bio-control Purpureocillium lilacinum.</title>
        <authorList>
            <person name="Wang G."/>
            <person name="Liu Z."/>
            <person name="Lin R."/>
            <person name="Li E."/>
            <person name="Mao Z."/>
            <person name="Ling J."/>
            <person name="Yin W."/>
            <person name="Xie B."/>
        </authorList>
    </citation>
    <scope>NUCLEOTIDE SEQUENCE [LARGE SCALE GENOMIC DNA]</scope>
    <source>
        <strain evidence="9">PLBJ-1</strain>
    </source>
</reference>
<proteinExistence type="predicted"/>
<evidence type="ECO:0000313" key="10">
    <source>
        <dbReference type="Proteomes" id="UP000078240"/>
    </source>
</evidence>
<feature type="region of interest" description="Disordered" evidence="6">
    <location>
        <begin position="163"/>
        <end position="183"/>
    </location>
</feature>
<keyword evidence="3" id="KW-0256">Endoplasmic reticulum</keyword>
<evidence type="ECO:0000256" key="3">
    <source>
        <dbReference type="ARBA" id="ARBA00022824"/>
    </source>
</evidence>